<dbReference type="EMBL" id="JADBGQ010000003">
    <property type="protein sequence ID" value="KAG5405367.1"/>
    <property type="molecule type" value="Genomic_DNA"/>
</dbReference>
<dbReference type="Pfam" id="PF03195">
    <property type="entry name" value="LOB"/>
    <property type="match status" value="1"/>
</dbReference>
<evidence type="ECO:0000313" key="5">
    <source>
        <dbReference type="Proteomes" id="UP000823674"/>
    </source>
</evidence>
<comment type="similarity">
    <text evidence="1">Belongs to the LOB domain-containing protein family.</text>
</comment>
<keyword evidence="5" id="KW-1185">Reference proteome</keyword>
<accession>A0ABQ7N394</accession>
<feature type="domain" description="LOB" evidence="3">
    <location>
        <begin position="96"/>
        <end position="197"/>
    </location>
</feature>
<evidence type="ECO:0000256" key="2">
    <source>
        <dbReference type="SAM" id="MobiDB-lite"/>
    </source>
</evidence>
<dbReference type="Proteomes" id="UP000823674">
    <property type="component" value="Chromosome A03"/>
</dbReference>
<comment type="caution">
    <text evidence="4">The sequence shown here is derived from an EMBL/GenBank/DDBJ whole genome shotgun (WGS) entry which is preliminary data.</text>
</comment>
<evidence type="ECO:0000259" key="3">
    <source>
        <dbReference type="PROSITE" id="PS50891"/>
    </source>
</evidence>
<feature type="compositionally biased region" description="Low complexity" evidence="2">
    <location>
        <begin position="84"/>
        <end position="93"/>
    </location>
</feature>
<sequence>MMQLSRVHVVGGGGDKGNKGVTVGSACSAVCGAIWLTPSFIRHLWLISNEAKTPQILVANQQPGNEPHNVLQRRSSFSSGGGAMAATATTGTGTASPCGACKLLRRKCASGCIFAPHFGSDQAARFAAVHKVFGASNVSKLLHHIPVNRRHEAVVTISYEAQARLSDPVVAMATTTAPPTATIVVMQQPEYSLKRSSTSTTLAGATMNSFPATAAAANGYDVMAPANLEHSLQPMPRHQQVTRNQHEDDWMRKRAVLIFRWLLVRRVFTGYEYITRLVFNLWDDCLKPPVNTITLSIPTYTIQLLTKPPRDPPL</sequence>
<evidence type="ECO:0000256" key="1">
    <source>
        <dbReference type="ARBA" id="ARBA00005474"/>
    </source>
</evidence>
<dbReference type="PANTHER" id="PTHR31529:SF12">
    <property type="entry name" value="LOB DOMAIN-CONTAINING PROTEIN 20"/>
    <property type="match status" value="1"/>
</dbReference>
<dbReference type="InterPro" id="IPR004883">
    <property type="entry name" value="LOB"/>
</dbReference>
<reference evidence="4 5" key="1">
    <citation type="submission" date="2021-03" db="EMBL/GenBank/DDBJ databases">
        <authorList>
            <person name="King G.J."/>
            <person name="Bancroft I."/>
            <person name="Baten A."/>
            <person name="Bloomfield J."/>
            <person name="Borpatragohain P."/>
            <person name="He Z."/>
            <person name="Irish N."/>
            <person name="Irwin J."/>
            <person name="Liu K."/>
            <person name="Mauleon R.P."/>
            <person name="Moore J."/>
            <person name="Morris R."/>
            <person name="Ostergaard L."/>
            <person name="Wang B."/>
            <person name="Wells R."/>
        </authorList>
    </citation>
    <scope>NUCLEOTIDE SEQUENCE [LARGE SCALE GENOMIC DNA]</scope>
    <source>
        <strain evidence="4">R-o-18</strain>
        <tissue evidence="4">Leaf</tissue>
    </source>
</reference>
<proteinExistence type="inferred from homology"/>
<name>A0ABQ7N394_BRACM</name>
<dbReference type="PANTHER" id="PTHR31529">
    <property type="entry name" value="LOB DOMAIN CONTAINING PROTEIN"/>
    <property type="match status" value="1"/>
</dbReference>
<organism evidence="4 5">
    <name type="scientific">Brassica rapa subsp. trilocularis</name>
    <dbReference type="NCBI Taxonomy" id="1813537"/>
    <lineage>
        <taxon>Eukaryota</taxon>
        <taxon>Viridiplantae</taxon>
        <taxon>Streptophyta</taxon>
        <taxon>Embryophyta</taxon>
        <taxon>Tracheophyta</taxon>
        <taxon>Spermatophyta</taxon>
        <taxon>Magnoliopsida</taxon>
        <taxon>eudicotyledons</taxon>
        <taxon>Gunneridae</taxon>
        <taxon>Pentapetalae</taxon>
        <taxon>rosids</taxon>
        <taxon>malvids</taxon>
        <taxon>Brassicales</taxon>
        <taxon>Brassicaceae</taxon>
        <taxon>Brassiceae</taxon>
        <taxon>Brassica</taxon>
    </lineage>
</organism>
<dbReference type="PROSITE" id="PS50891">
    <property type="entry name" value="LOB"/>
    <property type="match status" value="1"/>
</dbReference>
<protein>
    <recommendedName>
        <fullName evidence="3">LOB domain-containing protein</fullName>
    </recommendedName>
</protein>
<feature type="region of interest" description="Disordered" evidence="2">
    <location>
        <begin position="62"/>
        <end position="93"/>
    </location>
</feature>
<evidence type="ECO:0000313" key="4">
    <source>
        <dbReference type="EMBL" id="KAG5405367.1"/>
    </source>
</evidence>
<gene>
    <name evidence="4" type="primary">A03g504230.1_BraROA</name>
    <name evidence="4" type="ORF">IGI04_011486</name>
</gene>